<dbReference type="AlphaFoldDB" id="A0AAD1UKI0"/>
<proteinExistence type="predicted"/>
<organism evidence="1 2">
    <name type="scientific">Euplotes crassus</name>
    <dbReference type="NCBI Taxonomy" id="5936"/>
    <lineage>
        <taxon>Eukaryota</taxon>
        <taxon>Sar</taxon>
        <taxon>Alveolata</taxon>
        <taxon>Ciliophora</taxon>
        <taxon>Intramacronucleata</taxon>
        <taxon>Spirotrichea</taxon>
        <taxon>Hypotrichia</taxon>
        <taxon>Euplotida</taxon>
        <taxon>Euplotidae</taxon>
        <taxon>Moneuplotes</taxon>
    </lineage>
</organism>
<accession>A0AAD1UKI0</accession>
<sequence length="265" mass="29316">MEEGNTDFSPYSNGAFTSILGYSQDMTQSGEYSDVKLNELFTTSLRPFDIGPEDHDDLPVSLGTSCIEIGEEDKPISTQSQRDLLRKNNLLRPMHTQGWSKNQLDCQMRGNQEESEFGTQFHISAPAGGACPGSYVSDKVRLPGAIPTQIPAQNWIQEEEPHANEVMTGDRDLVDIYSQDWRSPDNISVVKIEEKAATAAGRFLDTAGQQTGLSTVRDDHLDSPVFSNFTSEEDEVGQFVDHNVSSDEFECDGNCYTSITGNSRE</sequence>
<gene>
    <name evidence="1" type="ORF">ECRASSUSDP1_LOCUS12366</name>
</gene>
<dbReference type="EMBL" id="CAMPGE010012266">
    <property type="protein sequence ID" value="CAI2371046.1"/>
    <property type="molecule type" value="Genomic_DNA"/>
</dbReference>
<keyword evidence="2" id="KW-1185">Reference proteome</keyword>
<reference evidence="1" key="1">
    <citation type="submission" date="2023-07" db="EMBL/GenBank/DDBJ databases">
        <authorList>
            <consortium name="AG Swart"/>
            <person name="Singh M."/>
            <person name="Singh A."/>
            <person name="Seah K."/>
            <person name="Emmerich C."/>
        </authorList>
    </citation>
    <scope>NUCLEOTIDE SEQUENCE</scope>
    <source>
        <strain evidence="1">DP1</strain>
    </source>
</reference>
<evidence type="ECO:0000313" key="2">
    <source>
        <dbReference type="Proteomes" id="UP001295684"/>
    </source>
</evidence>
<name>A0AAD1UKI0_EUPCR</name>
<dbReference type="Proteomes" id="UP001295684">
    <property type="component" value="Unassembled WGS sequence"/>
</dbReference>
<evidence type="ECO:0000313" key="1">
    <source>
        <dbReference type="EMBL" id="CAI2371046.1"/>
    </source>
</evidence>
<protein>
    <submittedName>
        <fullName evidence="1">Uncharacterized protein</fullName>
    </submittedName>
</protein>
<comment type="caution">
    <text evidence="1">The sequence shown here is derived from an EMBL/GenBank/DDBJ whole genome shotgun (WGS) entry which is preliminary data.</text>
</comment>